<dbReference type="GO" id="GO:0008033">
    <property type="term" value="P:tRNA processing"/>
    <property type="evidence" value="ECO:0007669"/>
    <property type="project" value="UniProtKB-KW"/>
</dbReference>
<sequence length="164" mass="18726">MEEQRGNFREVAWVDRVMDQGYLCMPTQTQTSSYFEHDADIGIIGRGDTLEQAFETAAQAVFGIVTPLDKVQPQTSVKIEFEESDHELALVTWLNLLLGKARELGMVFSRFHVQRRENLWSTEALGEKWREVMERGVEVKGATLTMLSVKQTGAMWEVRCIVDV</sequence>
<dbReference type="Proteomes" id="UP000183898">
    <property type="component" value="Unassembled WGS sequence"/>
</dbReference>
<gene>
    <name evidence="6" type="ORF">SAMN05216404_10469</name>
</gene>
<protein>
    <submittedName>
        <fullName evidence="6">SHS2 domain-containing protein</fullName>
    </submittedName>
</protein>
<evidence type="ECO:0000259" key="5">
    <source>
        <dbReference type="Pfam" id="PF01951"/>
    </source>
</evidence>
<dbReference type="Gene3D" id="3.55.10.10">
    <property type="entry name" value="Archease domain"/>
    <property type="match status" value="1"/>
</dbReference>
<dbReference type="InterPro" id="IPR036820">
    <property type="entry name" value="Archease_dom_sf"/>
</dbReference>
<dbReference type="InterPro" id="IPR002804">
    <property type="entry name" value="Archease"/>
</dbReference>
<dbReference type="EMBL" id="FOCT01000004">
    <property type="protein sequence ID" value="SEN38019.1"/>
    <property type="molecule type" value="Genomic_DNA"/>
</dbReference>
<dbReference type="SUPFAM" id="SSF69819">
    <property type="entry name" value="MTH1598-like"/>
    <property type="match status" value="1"/>
</dbReference>
<keyword evidence="4" id="KW-0106">Calcium</keyword>
<accession>A0A1H8G2A1</accession>
<dbReference type="PANTHER" id="PTHR12682">
    <property type="entry name" value="ARCHEASE"/>
    <property type="match status" value="1"/>
</dbReference>
<feature type="domain" description="Archease" evidence="5">
    <location>
        <begin position="34"/>
        <end position="164"/>
    </location>
</feature>
<dbReference type="GO" id="GO:0046872">
    <property type="term" value="F:metal ion binding"/>
    <property type="evidence" value="ECO:0007669"/>
    <property type="project" value="UniProtKB-KW"/>
</dbReference>
<evidence type="ECO:0000313" key="7">
    <source>
        <dbReference type="Proteomes" id="UP000183898"/>
    </source>
</evidence>
<keyword evidence="3" id="KW-0479">Metal-binding</keyword>
<dbReference type="InterPro" id="IPR023572">
    <property type="entry name" value="Archease_dom"/>
</dbReference>
<comment type="similarity">
    <text evidence="1">Belongs to the archease family.</text>
</comment>
<proteinExistence type="inferred from homology"/>
<keyword evidence="2" id="KW-0819">tRNA processing</keyword>
<evidence type="ECO:0000256" key="3">
    <source>
        <dbReference type="ARBA" id="ARBA00022723"/>
    </source>
</evidence>
<organism evidence="6 7">
    <name type="scientific">Nitrosospira multiformis</name>
    <dbReference type="NCBI Taxonomy" id="1231"/>
    <lineage>
        <taxon>Bacteria</taxon>
        <taxon>Pseudomonadati</taxon>
        <taxon>Pseudomonadota</taxon>
        <taxon>Betaproteobacteria</taxon>
        <taxon>Nitrosomonadales</taxon>
        <taxon>Nitrosomonadaceae</taxon>
        <taxon>Nitrosospira</taxon>
    </lineage>
</organism>
<dbReference type="PANTHER" id="PTHR12682:SF11">
    <property type="entry name" value="PROTEIN ARCHEASE"/>
    <property type="match status" value="1"/>
</dbReference>
<name>A0A1H8G2A1_9PROT</name>
<reference evidence="6 7" key="1">
    <citation type="submission" date="2016-10" db="EMBL/GenBank/DDBJ databases">
        <authorList>
            <person name="de Groot N.N."/>
        </authorList>
    </citation>
    <scope>NUCLEOTIDE SEQUENCE [LARGE SCALE GENOMIC DNA]</scope>
    <source>
        <strain evidence="6 7">Nl18</strain>
    </source>
</reference>
<dbReference type="AlphaFoldDB" id="A0A1H8G2A1"/>
<evidence type="ECO:0000256" key="1">
    <source>
        <dbReference type="ARBA" id="ARBA00007963"/>
    </source>
</evidence>
<evidence type="ECO:0000256" key="2">
    <source>
        <dbReference type="ARBA" id="ARBA00022694"/>
    </source>
</evidence>
<evidence type="ECO:0000313" key="6">
    <source>
        <dbReference type="EMBL" id="SEN38019.1"/>
    </source>
</evidence>
<dbReference type="Pfam" id="PF01951">
    <property type="entry name" value="Archease"/>
    <property type="match status" value="1"/>
</dbReference>
<evidence type="ECO:0000256" key="4">
    <source>
        <dbReference type="ARBA" id="ARBA00022837"/>
    </source>
</evidence>